<dbReference type="EMBL" id="BTGD01000003">
    <property type="protein sequence ID" value="GMM54899.1"/>
    <property type="molecule type" value="Genomic_DNA"/>
</dbReference>
<feature type="transmembrane region" description="Helical" evidence="5">
    <location>
        <begin position="21"/>
        <end position="41"/>
    </location>
</feature>
<dbReference type="InterPro" id="IPR007074">
    <property type="entry name" value="LicD/FKTN/FKRP_NTP_transf"/>
</dbReference>
<keyword evidence="3 5" id="KW-1133">Transmembrane helix</keyword>
<name>A0AAV5RTE8_MAUHU</name>
<comment type="subcellular location">
    <subcellularLocation>
        <location evidence="1">Membrane</location>
        <topology evidence="1">Single-pass membrane protein</topology>
    </subcellularLocation>
</comment>
<dbReference type="AlphaFoldDB" id="A0AAV5RTE8"/>
<dbReference type="PANTHER" id="PTHR15407:SF28">
    <property type="entry name" value="RIBITOL-5-PHOSPHATE TRANSFERASE FKTN"/>
    <property type="match status" value="1"/>
</dbReference>
<dbReference type="GO" id="GO:0009100">
    <property type="term" value="P:glycoprotein metabolic process"/>
    <property type="evidence" value="ECO:0007669"/>
    <property type="project" value="UniProtKB-ARBA"/>
</dbReference>
<evidence type="ECO:0000259" key="6">
    <source>
        <dbReference type="Pfam" id="PF04991"/>
    </source>
</evidence>
<evidence type="ECO:0000256" key="4">
    <source>
        <dbReference type="ARBA" id="ARBA00023136"/>
    </source>
</evidence>
<accession>A0AAV5RTE8</accession>
<feature type="domain" description="LicD/FKTN/FKRP nucleotidyltransferase" evidence="6">
    <location>
        <begin position="474"/>
        <end position="723"/>
    </location>
</feature>
<proteinExistence type="predicted"/>
<evidence type="ECO:0000256" key="2">
    <source>
        <dbReference type="ARBA" id="ARBA00022692"/>
    </source>
</evidence>
<keyword evidence="8" id="KW-1185">Reference proteome</keyword>
<keyword evidence="2 5" id="KW-0812">Transmembrane</keyword>
<evidence type="ECO:0000256" key="5">
    <source>
        <dbReference type="SAM" id="Phobius"/>
    </source>
</evidence>
<evidence type="ECO:0000256" key="3">
    <source>
        <dbReference type="ARBA" id="ARBA00022989"/>
    </source>
</evidence>
<reference evidence="7 8" key="1">
    <citation type="journal article" date="2023" name="Elife">
        <title>Identification of key yeast species and microbe-microbe interactions impacting larval growth of Drosophila in the wild.</title>
        <authorList>
            <person name="Mure A."/>
            <person name="Sugiura Y."/>
            <person name="Maeda R."/>
            <person name="Honda K."/>
            <person name="Sakurai N."/>
            <person name="Takahashi Y."/>
            <person name="Watada M."/>
            <person name="Katoh T."/>
            <person name="Gotoh A."/>
            <person name="Gotoh Y."/>
            <person name="Taniguchi I."/>
            <person name="Nakamura K."/>
            <person name="Hayashi T."/>
            <person name="Katayama T."/>
            <person name="Uemura T."/>
            <person name="Hattori Y."/>
        </authorList>
    </citation>
    <scope>NUCLEOTIDE SEQUENCE [LARGE SCALE GENOMIC DNA]</scope>
    <source>
        <strain evidence="7 8">KH-74</strain>
    </source>
</reference>
<comment type="caution">
    <text evidence="7">The sequence shown here is derived from an EMBL/GenBank/DDBJ whole genome shotgun (WGS) entry which is preliminary data.</text>
</comment>
<organism evidence="7 8">
    <name type="scientific">Maudiozyma humilis</name>
    <name type="common">Sour dough yeast</name>
    <name type="synonym">Kazachstania humilis</name>
    <dbReference type="NCBI Taxonomy" id="51915"/>
    <lineage>
        <taxon>Eukaryota</taxon>
        <taxon>Fungi</taxon>
        <taxon>Dikarya</taxon>
        <taxon>Ascomycota</taxon>
        <taxon>Saccharomycotina</taxon>
        <taxon>Saccharomycetes</taxon>
        <taxon>Saccharomycetales</taxon>
        <taxon>Saccharomycetaceae</taxon>
        <taxon>Maudiozyma</taxon>
    </lineage>
</organism>
<sequence>MTSRIRRAAHYVMGRLMCKNVQRNILIATAVYAFLSLVYLFRVSQYGADDTINQFMRPFLVVLPLPQSQAGSATKSARKVYPSSPLEAAELYRKLRYDTSGAWVDEYYLHSNLLTVPKGENRGKRLSSVDELQFYDSDPRLSWSVYLHNIMNNKEMHDYEMPFSWYDFADFRSYNRLVSIKQKYNDSINCHTLINPVFDKDTLQRWERAIGEELFQSERYKYNDPYWYRNAKSFSNKAVGNPDSVCASIYAPNDTRFSLPLNMTSYVERARPEVFQLQARNVLYNRVAHPISVTMLHSDKAAYRIHVKQDDRSNMVQSGILQEFIDSRTHGDETQDIKFDHDEMFKIFLNNRMAEKFKVNIPETDSSVYDNDEVHLSIEDFKFDAQHKIRMLRDMDPASLSPHDKNYLASLENSVATHPAMATKYFNECGGVIQFKSMGHHRDIRFFNGALIYNQIEYSARLNSMIRTFQKFLKANGLISWLSHGTLYSHLYNGVAFPWDNDFDLQMPISHLNYMAQYYNQSVIMEDPTEGNGKFLIDVGTSITVRTHGNGFNNIDARFIDIDSGLYIDITGISVTSDVIPVSKFSYYDENAALNLKNSSEIQKLSDKQKNDYVNSFSGLAKLTIEQLKEHVADNLGKFDVNQVDDIMKMYNNEVHSLPNSQVISKGLSEVQRYYFNEKLQMVNCRNWHFNTLDMISPLRLTQYHGVAAFVPNKVISSLKIEYTVLPQYGFSTYERHTFISKVNYWVQGTVLRIIRNTARDPSLFVIHSSLNDFRFNDLLSLLKNMLIAKELDTFTSIHNSFEATTYRQKEMEIEYDNNMHSMEKRMYLRELRRDYSPKIHSPSKDPLMLGYEQSLWDKYLKNSDELESEEIMAYVNENTLRARWKMYSKLYEGTLFKVEDHYLDNVGLSLFENSITEGREIFKHDAKFTD</sequence>
<dbReference type="Proteomes" id="UP001377567">
    <property type="component" value="Unassembled WGS sequence"/>
</dbReference>
<gene>
    <name evidence="7" type="ORF">DAKH74_015150</name>
</gene>
<evidence type="ECO:0000313" key="7">
    <source>
        <dbReference type="EMBL" id="GMM54899.1"/>
    </source>
</evidence>
<keyword evidence="4 5" id="KW-0472">Membrane</keyword>
<dbReference type="InterPro" id="IPR009644">
    <property type="entry name" value="FKTN/MNN4/W02B3.4-1"/>
</dbReference>
<dbReference type="GO" id="GO:0016020">
    <property type="term" value="C:membrane"/>
    <property type="evidence" value="ECO:0007669"/>
    <property type="project" value="UniProtKB-SubCell"/>
</dbReference>
<protein>
    <submittedName>
        <fullName evidence="7">Mnn14 protein</fullName>
    </submittedName>
</protein>
<dbReference type="PANTHER" id="PTHR15407">
    <property type="entry name" value="FUKUTIN-RELATED"/>
    <property type="match status" value="1"/>
</dbReference>
<evidence type="ECO:0000313" key="8">
    <source>
        <dbReference type="Proteomes" id="UP001377567"/>
    </source>
</evidence>
<dbReference type="Pfam" id="PF04991">
    <property type="entry name" value="LicD"/>
    <property type="match status" value="1"/>
</dbReference>
<evidence type="ECO:0000256" key="1">
    <source>
        <dbReference type="ARBA" id="ARBA00004167"/>
    </source>
</evidence>